<dbReference type="Proteomes" id="UP000184386">
    <property type="component" value="Unassembled WGS sequence"/>
</dbReference>
<name>A0A1M6NU19_9FIRM</name>
<evidence type="ECO:0000313" key="5">
    <source>
        <dbReference type="Proteomes" id="UP000184386"/>
    </source>
</evidence>
<protein>
    <recommendedName>
        <fullName evidence="3">NADAR domain-containing protein</fullName>
    </recommendedName>
</protein>
<evidence type="ECO:0000256" key="1">
    <source>
        <dbReference type="ARBA" id="ARBA00000022"/>
    </source>
</evidence>
<dbReference type="InterPro" id="IPR037238">
    <property type="entry name" value="YbiA-like_sf"/>
</dbReference>
<evidence type="ECO:0000256" key="2">
    <source>
        <dbReference type="ARBA" id="ARBA00000751"/>
    </source>
</evidence>
<gene>
    <name evidence="4" type="ORF">SAMN02745136_01450</name>
</gene>
<organism evidence="4 5">
    <name type="scientific">Anaerocolumna jejuensis DSM 15929</name>
    <dbReference type="NCBI Taxonomy" id="1121322"/>
    <lineage>
        <taxon>Bacteria</taxon>
        <taxon>Bacillati</taxon>
        <taxon>Bacillota</taxon>
        <taxon>Clostridia</taxon>
        <taxon>Lachnospirales</taxon>
        <taxon>Lachnospiraceae</taxon>
        <taxon>Anaerocolumna</taxon>
    </lineage>
</organism>
<sequence>MNSKFMAPLWLKYPHIPDGSIGWRMGYGESYGEVFFSWFYSLSEEEKTEFHKKFPAPVCWSLSEYNLKRCNDFWTYKWHNNDSMVYSAAGIQEEKEAGIERENIFFWGHHPNKKGVIGKECLSQWYMAEFYVGHIAYCCMEQYMMSKKALLFGDNETSQKIMEAKEQSVIKQLGREVKGFDEELWSRFRIPIVLTGNYYKFSQLEELRKYLLGTGDSLLAEASPYDSIWGIGMNAEEALACNINHWRGTNFLGFALMEVRDEIERLRRFENEIDVKLT</sequence>
<accession>A0A1M6NU19</accession>
<reference evidence="4 5" key="1">
    <citation type="submission" date="2016-11" db="EMBL/GenBank/DDBJ databases">
        <authorList>
            <person name="Jaros S."/>
            <person name="Januszkiewicz K."/>
            <person name="Wedrychowicz H."/>
        </authorList>
    </citation>
    <scope>NUCLEOTIDE SEQUENCE [LARGE SCALE GENOMIC DNA]</scope>
    <source>
        <strain evidence="4 5">DSM 15929</strain>
    </source>
</reference>
<feature type="domain" description="NADAR" evidence="3">
    <location>
        <begin position="105"/>
        <end position="263"/>
    </location>
</feature>
<dbReference type="RefSeq" id="WP_073274309.1">
    <property type="nucleotide sequence ID" value="NZ_FRAC01000008.1"/>
</dbReference>
<proteinExistence type="predicted"/>
<dbReference type="SUPFAM" id="SSF143990">
    <property type="entry name" value="YbiA-like"/>
    <property type="match status" value="1"/>
</dbReference>
<dbReference type="Gene3D" id="1.10.357.40">
    <property type="entry name" value="YbiA-like"/>
    <property type="match status" value="1"/>
</dbReference>
<dbReference type="InterPro" id="IPR012816">
    <property type="entry name" value="NADAR"/>
</dbReference>
<dbReference type="AlphaFoldDB" id="A0A1M6NU19"/>
<dbReference type="OrthoDB" id="67297at2"/>
<dbReference type="Pfam" id="PF08719">
    <property type="entry name" value="NADAR"/>
    <property type="match status" value="1"/>
</dbReference>
<comment type="catalytic activity">
    <reaction evidence="2">
        <text>2,5-diamino-6-hydroxy-4-(5-phosphoribosylamino)-pyrimidine + H2O = 2,5,6-triamino-4-hydroxypyrimidine + D-ribose 5-phosphate</text>
        <dbReference type="Rhea" id="RHEA:23436"/>
        <dbReference type="ChEBI" id="CHEBI:15377"/>
        <dbReference type="ChEBI" id="CHEBI:58614"/>
        <dbReference type="ChEBI" id="CHEBI:78346"/>
        <dbReference type="ChEBI" id="CHEBI:137796"/>
    </reaction>
</comment>
<evidence type="ECO:0000313" key="4">
    <source>
        <dbReference type="EMBL" id="SHJ99160.1"/>
    </source>
</evidence>
<comment type="catalytic activity">
    <reaction evidence="1">
        <text>5-amino-6-(5-phospho-D-ribosylamino)uracil + H2O = 5,6-diaminouracil + D-ribose 5-phosphate</text>
        <dbReference type="Rhea" id="RHEA:55020"/>
        <dbReference type="ChEBI" id="CHEBI:15377"/>
        <dbReference type="ChEBI" id="CHEBI:46252"/>
        <dbReference type="ChEBI" id="CHEBI:58453"/>
        <dbReference type="ChEBI" id="CHEBI:78346"/>
    </reaction>
</comment>
<dbReference type="CDD" id="cd15457">
    <property type="entry name" value="NADAR"/>
    <property type="match status" value="1"/>
</dbReference>
<keyword evidence="5" id="KW-1185">Reference proteome</keyword>
<dbReference type="STRING" id="1121322.SAMN02745136_01450"/>
<dbReference type="NCBIfam" id="TIGR02464">
    <property type="entry name" value="ribofla_fusion"/>
    <property type="match status" value="1"/>
</dbReference>
<dbReference type="EMBL" id="FRAC01000008">
    <property type="protein sequence ID" value="SHJ99160.1"/>
    <property type="molecule type" value="Genomic_DNA"/>
</dbReference>
<evidence type="ECO:0000259" key="3">
    <source>
        <dbReference type="Pfam" id="PF08719"/>
    </source>
</evidence>